<sequence length="296" mass="33055">MTDYIATVAMHQPTWGTFLEPAPDLADVEHPHEALSIPIRGGHHADLRAFAGRSTVFDRAVARIENLDLAYEDQCSAYHYFDLFCQVERCRQELTRLVDVGVFMGGSAAILAGCVEPMGLELDLVDVNDAYLRFTHERLRRLFPRAMNRVRIFHGDLPTYVATVLLAEPQARALVHHDGAHAFDQVVKDLSSLYYVRDRVRGVAIQATHLRGDIAHLNFVDAAVHAMFGVGVKYEPLGANFPPDAPVTVPNEWDGNYFLAGAPEGMYLPFDSVEWKYPHPSMELETFLPVKADPVG</sequence>
<keyword evidence="1" id="KW-0489">Methyltransferase</keyword>
<dbReference type="Gene3D" id="3.40.50.150">
    <property type="entry name" value="Vaccinia Virus protein VP39"/>
    <property type="match status" value="1"/>
</dbReference>
<dbReference type="GO" id="GO:0032259">
    <property type="term" value="P:methylation"/>
    <property type="evidence" value="ECO:0007669"/>
    <property type="project" value="UniProtKB-KW"/>
</dbReference>
<name>A0A5S4GZ19_9ACTN</name>
<dbReference type="EMBL" id="VCKZ01000119">
    <property type="protein sequence ID" value="TMR37694.1"/>
    <property type="molecule type" value="Genomic_DNA"/>
</dbReference>
<evidence type="ECO:0000313" key="1">
    <source>
        <dbReference type="EMBL" id="TMR37694.1"/>
    </source>
</evidence>
<dbReference type="Pfam" id="PF13578">
    <property type="entry name" value="Methyltransf_24"/>
    <property type="match status" value="1"/>
</dbReference>
<evidence type="ECO:0000313" key="2">
    <source>
        <dbReference type="Proteomes" id="UP000305238"/>
    </source>
</evidence>
<gene>
    <name evidence="1" type="ORF">ETD96_17855</name>
</gene>
<dbReference type="AlphaFoldDB" id="A0A5S4GZ19"/>
<dbReference type="Proteomes" id="UP000305238">
    <property type="component" value="Unassembled WGS sequence"/>
</dbReference>
<dbReference type="OrthoDB" id="3448233at2"/>
<dbReference type="SUPFAM" id="SSF53335">
    <property type="entry name" value="S-adenosyl-L-methionine-dependent methyltransferases"/>
    <property type="match status" value="1"/>
</dbReference>
<organism evidence="1 2">
    <name type="scientific">Actinomadura geliboluensis</name>
    <dbReference type="NCBI Taxonomy" id="882440"/>
    <lineage>
        <taxon>Bacteria</taxon>
        <taxon>Bacillati</taxon>
        <taxon>Actinomycetota</taxon>
        <taxon>Actinomycetes</taxon>
        <taxon>Streptosporangiales</taxon>
        <taxon>Thermomonosporaceae</taxon>
        <taxon>Actinomadura</taxon>
    </lineage>
</organism>
<accession>A0A5S4GZ19</accession>
<comment type="caution">
    <text evidence="1">The sequence shown here is derived from an EMBL/GenBank/DDBJ whole genome shotgun (WGS) entry which is preliminary data.</text>
</comment>
<keyword evidence="1" id="KW-0808">Transferase</keyword>
<protein>
    <submittedName>
        <fullName evidence="1">Class I SAM-dependent methyltransferase</fullName>
    </submittedName>
</protein>
<reference evidence="1 2" key="1">
    <citation type="submission" date="2019-05" db="EMBL/GenBank/DDBJ databases">
        <title>Draft genome sequence of Actinomadura geliboluensis A8036.</title>
        <authorList>
            <person name="Saricaoglu S."/>
            <person name="Isik K."/>
        </authorList>
    </citation>
    <scope>NUCLEOTIDE SEQUENCE [LARGE SCALE GENOMIC DNA]</scope>
    <source>
        <strain evidence="1 2">A8036</strain>
    </source>
</reference>
<keyword evidence="2" id="KW-1185">Reference proteome</keyword>
<dbReference type="GO" id="GO:0008168">
    <property type="term" value="F:methyltransferase activity"/>
    <property type="evidence" value="ECO:0007669"/>
    <property type="project" value="UniProtKB-KW"/>
</dbReference>
<dbReference type="InterPro" id="IPR029063">
    <property type="entry name" value="SAM-dependent_MTases_sf"/>
</dbReference>
<proteinExistence type="predicted"/>
<dbReference type="RefSeq" id="WP_138637590.1">
    <property type="nucleotide sequence ID" value="NZ_VCKZ01000119.1"/>
</dbReference>